<dbReference type="EMBL" id="BLXT01005178">
    <property type="protein sequence ID" value="GFO20549.1"/>
    <property type="molecule type" value="Genomic_DNA"/>
</dbReference>
<feature type="domain" description="Peptidase A1" evidence="2">
    <location>
        <begin position="1"/>
        <end position="279"/>
    </location>
</feature>
<dbReference type="Gene3D" id="2.40.70.10">
    <property type="entry name" value="Acid Proteases"/>
    <property type="match status" value="2"/>
</dbReference>
<organism evidence="3 4">
    <name type="scientific">Plakobranchus ocellatus</name>
    <dbReference type="NCBI Taxonomy" id="259542"/>
    <lineage>
        <taxon>Eukaryota</taxon>
        <taxon>Metazoa</taxon>
        <taxon>Spiralia</taxon>
        <taxon>Lophotrochozoa</taxon>
        <taxon>Mollusca</taxon>
        <taxon>Gastropoda</taxon>
        <taxon>Heterobranchia</taxon>
        <taxon>Euthyneura</taxon>
        <taxon>Panpulmonata</taxon>
        <taxon>Sacoglossa</taxon>
        <taxon>Placobranchoidea</taxon>
        <taxon>Plakobranchidae</taxon>
        <taxon>Plakobranchus</taxon>
    </lineage>
</organism>
<protein>
    <submittedName>
        <fullName evidence="3">Cathepsin d</fullName>
    </submittedName>
</protein>
<dbReference type="PANTHER" id="PTHR47966">
    <property type="entry name" value="BETA-SITE APP-CLEAVING ENZYME, ISOFORM A-RELATED"/>
    <property type="match status" value="1"/>
</dbReference>
<proteinExistence type="inferred from homology"/>
<evidence type="ECO:0000256" key="1">
    <source>
        <dbReference type="ARBA" id="ARBA00007447"/>
    </source>
</evidence>
<comment type="caution">
    <text evidence="3">The sequence shown here is derived from an EMBL/GenBank/DDBJ whole genome shotgun (WGS) entry which is preliminary data.</text>
</comment>
<dbReference type="GO" id="GO:0004190">
    <property type="term" value="F:aspartic-type endopeptidase activity"/>
    <property type="evidence" value="ECO:0007669"/>
    <property type="project" value="InterPro"/>
</dbReference>
<dbReference type="InterPro" id="IPR033121">
    <property type="entry name" value="PEPTIDASE_A1"/>
</dbReference>
<dbReference type="InterPro" id="IPR001461">
    <property type="entry name" value="Aspartic_peptidase_A1"/>
</dbReference>
<dbReference type="PRINTS" id="PR00792">
    <property type="entry name" value="PEPSIN"/>
</dbReference>
<evidence type="ECO:0000313" key="3">
    <source>
        <dbReference type="EMBL" id="GFO20549.1"/>
    </source>
</evidence>
<dbReference type="PROSITE" id="PS51767">
    <property type="entry name" value="PEPTIDASE_A1"/>
    <property type="match status" value="1"/>
</dbReference>
<dbReference type="Proteomes" id="UP000735302">
    <property type="component" value="Unassembled WGS sequence"/>
</dbReference>
<reference evidence="3 4" key="1">
    <citation type="journal article" date="2021" name="Elife">
        <title>Chloroplast acquisition without the gene transfer in kleptoplastic sea slugs, Plakobranchus ocellatus.</title>
        <authorList>
            <person name="Maeda T."/>
            <person name="Takahashi S."/>
            <person name="Yoshida T."/>
            <person name="Shimamura S."/>
            <person name="Takaki Y."/>
            <person name="Nagai Y."/>
            <person name="Toyoda A."/>
            <person name="Suzuki Y."/>
            <person name="Arimoto A."/>
            <person name="Ishii H."/>
            <person name="Satoh N."/>
            <person name="Nishiyama T."/>
            <person name="Hasebe M."/>
            <person name="Maruyama T."/>
            <person name="Minagawa J."/>
            <person name="Obokata J."/>
            <person name="Shigenobu S."/>
        </authorList>
    </citation>
    <scope>NUCLEOTIDE SEQUENCE [LARGE SCALE GENOMIC DNA]</scope>
</reference>
<dbReference type="Pfam" id="PF00026">
    <property type="entry name" value="Asp"/>
    <property type="match status" value="1"/>
</dbReference>
<evidence type="ECO:0000259" key="2">
    <source>
        <dbReference type="PROSITE" id="PS51767"/>
    </source>
</evidence>
<keyword evidence="4" id="KW-1185">Reference proteome</keyword>
<gene>
    <name evidence="3" type="ORF">PoB_004705400</name>
</gene>
<dbReference type="PANTHER" id="PTHR47966:SF51">
    <property type="entry name" value="BETA-SITE APP-CLEAVING ENZYME, ISOFORM A-RELATED"/>
    <property type="match status" value="1"/>
</dbReference>
<dbReference type="AlphaFoldDB" id="A0AAV4BQF2"/>
<evidence type="ECO:0000313" key="4">
    <source>
        <dbReference type="Proteomes" id="UP000735302"/>
    </source>
</evidence>
<dbReference type="Gene3D" id="2.60.40.1960">
    <property type="match status" value="1"/>
</dbReference>
<accession>A0AAV4BQF2</accession>
<sequence length="283" mass="31664">MHRKYNDASSSTFKDKLVMFGYEYFSGGISGVWIEDNISVGGLTVEHQTLGLATINHGVYENVDIDGMIGLGFGKLYGAKEPSLFDNMLRQGALQNPVFSFYFNRIDSVDRSSHLTLGGTNPDFYTGEFTFVDLSGPNRWQFGGDRIQLNDGEFNICENGFQAFIESDKDMIVGPIEDVSVLNMKLGAKPLSHSGYFSLYEINCDSVDSLPDVEFIVNGKKLALTSEDYVVKKNGRCLSTFAGKRYSMIKKQPLWILGTAFMRGFYTQFDKGKRQIGFAKARH</sequence>
<name>A0AAV4BQF2_9GAST</name>
<dbReference type="GO" id="GO:0006508">
    <property type="term" value="P:proteolysis"/>
    <property type="evidence" value="ECO:0007669"/>
    <property type="project" value="InterPro"/>
</dbReference>
<dbReference type="SUPFAM" id="SSF50630">
    <property type="entry name" value="Acid proteases"/>
    <property type="match status" value="1"/>
</dbReference>
<dbReference type="InterPro" id="IPR021109">
    <property type="entry name" value="Peptidase_aspartic_dom_sf"/>
</dbReference>
<comment type="similarity">
    <text evidence="1">Belongs to the peptidase A1 family.</text>
</comment>